<dbReference type="Pfam" id="PF16010">
    <property type="entry name" value="CDH-cyt"/>
    <property type="match status" value="1"/>
</dbReference>
<name>A0A9Q9DQS1_CURCL</name>
<dbReference type="OrthoDB" id="19261at2759"/>
<dbReference type="Gene3D" id="2.60.40.1210">
    <property type="entry name" value="Cellobiose dehydrogenase, cytochrome domain"/>
    <property type="match status" value="1"/>
</dbReference>
<dbReference type="VEuPathDB" id="FungiDB:yc1106_02268"/>
<gene>
    <name evidence="5" type="ORF">yc1106_02268</name>
</gene>
<dbReference type="EMBL" id="CP089275">
    <property type="protein sequence ID" value="USP74994.1"/>
    <property type="molecule type" value="Genomic_DNA"/>
</dbReference>
<feature type="region of interest" description="Disordered" evidence="1">
    <location>
        <begin position="402"/>
        <end position="461"/>
    </location>
</feature>
<dbReference type="InterPro" id="IPR005018">
    <property type="entry name" value="DOMON_domain"/>
</dbReference>
<feature type="transmembrane region" description="Helical" evidence="2">
    <location>
        <begin position="293"/>
        <end position="311"/>
    </location>
</feature>
<dbReference type="SMART" id="SM00664">
    <property type="entry name" value="DoH"/>
    <property type="match status" value="1"/>
</dbReference>
<feature type="transmembrane region" description="Helical" evidence="2">
    <location>
        <begin position="257"/>
        <end position="281"/>
    </location>
</feature>
<dbReference type="CDD" id="cd09630">
    <property type="entry name" value="CDH_like_cytochrome"/>
    <property type="match status" value="1"/>
</dbReference>
<keyword evidence="2" id="KW-1133">Transmembrane helix</keyword>
<sequence length="470" mass="50948">MSLWAMGAMMGMRGEKMRVVLALLGFFISIATAQNTTSDITTASTFYFDRTETQFSVNVANDSNDVFIYFASPAYSWVGVGFGPKMEGSLMFIMYSNSKNDNVTISPRIGSKGSEPSFNSSIDLSILPGTTMTNDDMLVLRARCANCRDYFDPTATSQPMIYAFGNGQNIMSDSPSANLQRHFGYGSFTMNMVVATGPGGVPANSSAPNGVEMKGKMVRDHDRAKMAHTVLGCLALFVLWPLNMIFVAVFKNIKIHIGLSGVIVVFLIVSFVLGGVVSGQYNRSKAFNSPHQIFALISILPLLLTAVLPALTSLTNRLRSLHTPLVSTTFILLLLTGGLGLHLSSQTRPIMLVYTALSLAVFIFLLIMHSCIRKRGSAYARAQNRRGSPYDDEDIMLAKMQESRSSASSLGHPPPYAQFSPAAGTAGADGKVVGHQRTESRSRQYGGGTMPGPQYLLNMHPGVPVQVNRM</sequence>
<evidence type="ECO:0000256" key="1">
    <source>
        <dbReference type="SAM" id="MobiDB-lite"/>
    </source>
</evidence>
<dbReference type="InterPro" id="IPR015920">
    <property type="entry name" value="Cellobiose_DH-like_cyt"/>
</dbReference>
<accession>A0A9Q9DQS1</accession>
<dbReference type="PANTHER" id="PTHR47797">
    <property type="entry name" value="DEHYDROGENASE, PUTATIVE (AFU_ORTHOLOGUE AFUA_8G05805)-RELATED"/>
    <property type="match status" value="1"/>
</dbReference>
<keyword evidence="2" id="KW-0472">Membrane</keyword>
<dbReference type="AlphaFoldDB" id="A0A9Q9DQS1"/>
<feature type="transmembrane region" description="Helical" evidence="2">
    <location>
        <begin position="226"/>
        <end position="250"/>
    </location>
</feature>
<evidence type="ECO:0000313" key="5">
    <source>
        <dbReference type="EMBL" id="USP74994.1"/>
    </source>
</evidence>
<dbReference type="Proteomes" id="UP001056012">
    <property type="component" value="Chromosome 2"/>
</dbReference>
<reference evidence="5" key="1">
    <citation type="submission" date="2021-12" db="EMBL/GenBank/DDBJ databases">
        <title>Curvularia clavata genome.</title>
        <authorList>
            <person name="Cao Y."/>
        </authorList>
    </citation>
    <scope>NUCLEOTIDE SEQUENCE</scope>
    <source>
        <strain evidence="5">Yc1106</strain>
    </source>
</reference>
<evidence type="ECO:0000256" key="3">
    <source>
        <dbReference type="SAM" id="SignalP"/>
    </source>
</evidence>
<feature type="signal peptide" evidence="3">
    <location>
        <begin position="1"/>
        <end position="33"/>
    </location>
</feature>
<evidence type="ECO:0000259" key="4">
    <source>
        <dbReference type="SMART" id="SM00664"/>
    </source>
</evidence>
<keyword evidence="2" id="KW-0812">Transmembrane</keyword>
<feature type="transmembrane region" description="Helical" evidence="2">
    <location>
        <begin position="349"/>
        <end position="367"/>
    </location>
</feature>
<organism evidence="5 6">
    <name type="scientific">Curvularia clavata</name>
    <dbReference type="NCBI Taxonomy" id="95742"/>
    <lineage>
        <taxon>Eukaryota</taxon>
        <taxon>Fungi</taxon>
        <taxon>Dikarya</taxon>
        <taxon>Ascomycota</taxon>
        <taxon>Pezizomycotina</taxon>
        <taxon>Dothideomycetes</taxon>
        <taxon>Pleosporomycetidae</taxon>
        <taxon>Pleosporales</taxon>
        <taxon>Pleosporineae</taxon>
        <taxon>Pleosporaceae</taxon>
        <taxon>Curvularia</taxon>
    </lineage>
</organism>
<protein>
    <recommendedName>
        <fullName evidence="4">DOMON domain-containing protein</fullName>
    </recommendedName>
</protein>
<evidence type="ECO:0000313" key="6">
    <source>
        <dbReference type="Proteomes" id="UP001056012"/>
    </source>
</evidence>
<dbReference type="SUPFAM" id="SSF49344">
    <property type="entry name" value="CBD9-like"/>
    <property type="match status" value="1"/>
</dbReference>
<evidence type="ECO:0000256" key="2">
    <source>
        <dbReference type="SAM" id="Phobius"/>
    </source>
</evidence>
<feature type="transmembrane region" description="Helical" evidence="2">
    <location>
        <begin position="323"/>
        <end position="343"/>
    </location>
</feature>
<keyword evidence="3" id="KW-0732">Signal</keyword>
<keyword evidence="6" id="KW-1185">Reference proteome</keyword>
<proteinExistence type="predicted"/>
<feature type="chain" id="PRO_5040232594" description="DOMON domain-containing protein" evidence="3">
    <location>
        <begin position="34"/>
        <end position="470"/>
    </location>
</feature>
<feature type="domain" description="DOMON" evidence="4">
    <location>
        <begin position="77"/>
        <end position="165"/>
    </location>
</feature>
<dbReference type="PANTHER" id="PTHR47797:SF1">
    <property type="entry name" value="CYTOCHROME B561 DOMAIN-CONTAINING PROTEIN-RELATED"/>
    <property type="match status" value="1"/>
</dbReference>